<organism evidence="1 2">
    <name type="scientific">Mediterraneibacter gnavus</name>
    <name type="common">Ruminococcus gnavus</name>
    <dbReference type="NCBI Taxonomy" id="33038"/>
    <lineage>
        <taxon>Bacteria</taxon>
        <taxon>Bacillati</taxon>
        <taxon>Bacillota</taxon>
        <taxon>Clostridia</taxon>
        <taxon>Lachnospirales</taxon>
        <taxon>Lachnospiraceae</taxon>
        <taxon>Mediterraneibacter</taxon>
    </lineage>
</organism>
<name>A0AAW6DNF2_MEDGN</name>
<proteinExistence type="predicted"/>
<evidence type="ECO:0000313" key="1">
    <source>
        <dbReference type="EMBL" id="MDB8688266.1"/>
    </source>
</evidence>
<accession>A0AAW6DNF2</accession>
<gene>
    <name evidence="1" type="ORF">PNW85_16660</name>
</gene>
<dbReference type="SUPFAM" id="SSF52266">
    <property type="entry name" value="SGNH hydrolase"/>
    <property type="match status" value="1"/>
</dbReference>
<sequence>MKKKKYMILCVAGQSNAVGYDESVISQDYLEQFHTERIRQLGLYGEDNLKLIPLGACAQSYQDLRPFSNPANSEPNLGTKGIQLPLADLLLPYIPEDYDIVVLSCAYGGTGFTVGDPGVYNTGEKRPEPGILSWGAESPYYYGMKDRIRYLLNLAEENQFLGVVWIQGEHDHADAKGQKAGFEKMTEDFFRTMHREYPHRVYRGDWNRDIWFNVETVSYWYTVGECPQIWDNYRGWNEKTYVDIPRTVDSNEVNGTGATAAIRGAHFGNDAFVREVAPRTLKKMVESWGQQSIRK</sequence>
<evidence type="ECO:0008006" key="3">
    <source>
        <dbReference type="Google" id="ProtNLM"/>
    </source>
</evidence>
<evidence type="ECO:0000313" key="2">
    <source>
        <dbReference type="Proteomes" id="UP001212160"/>
    </source>
</evidence>
<dbReference type="EMBL" id="JAQMLA010000073">
    <property type="protein sequence ID" value="MDB8688266.1"/>
    <property type="molecule type" value="Genomic_DNA"/>
</dbReference>
<dbReference type="Proteomes" id="UP001212160">
    <property type="component" value="Unassembled WGS sequence"/>
</dbReference>
<dbReference type="InterPro" id="IPR036514">
    <property type="entry name" value="SGNH_hydro_sf"/>
</dbReference>
<dbReference type="AlphaFoldDB" id="A0AAW6DNF2"/>
<protein>
    <recommendedName>
        <fullName evidence="3">Sialate O-acetylesterase domain-containing protein</fullName>
    </recommendedName>
</protein>
<dbReference type="Gene3D" id="3.40.50.1110">
    <property type="entry name" value="SGNH hydrolase"/>
    <property type="match status" value="1"/>
</dbReference>
<reference evidence="1" key="1">
    <citation type="submission" date="2023-01" db="EMBL/GenBank/DDBJ databases">
        <title>Human gut microbiome strain richness.</title>
        <authorList>
            <person name="Chen-Liaw A."/>
        </authorList>
    </citation>
    <scope>NUCLEOTIDE SEQUENCE</scope>
    <source>
        <strain evidence="1">RTP21484st1_H11_RTP21484_190118</strain>
    </source>
</reference>
<comment type="caution">
    <text evidence="1">The sequence shown here is derived from an EMBL/GenBank/DDBJ whole genome shotgun (WGS) entry which is preliminary data.</text>
</comment>
<dbReference type="RefSeq" id="WP_272108171.1">
    <property type="nucleotide sequence ID" value="NZ_JAQMLA010000073.1"/>
</dbReference>